<dbReference type="Proteomes" id="UP000308600">
    <property type="component" value="Unassembled WGS sequence"/>
</dbReference>
<sequence>MLLTEDLARNILEYLAVDPRSDWDAFSKYSKEVGASRKQLYRAAFISRCFVHPALSLLWRTMDSVKPLIELLPKSLLSQNNGEYMVLHKRSEKSHDLQRFTYYARMVEAFCLKQPPEVTLKLPVYHALAQDGVPMPLFPRLHTLHIDSLTAAAEDPLLFHLLSPYLRRVMISSYTGPEIMHTILSTLLRQAPDLHYFRSHAQLPRDMTEWVLDFDQLRKLRLDFPFDAIYQPESGLNHLTHLTHLFLDFGAVLGIPDSVTIPCEALTNLTITCRRTVAFSLLEALELPNIREARLSLCPHSNPIPGNCFIFASIRRWARTLEALTIDGGRCMPLSAIYQDTRNTKVSKFKCLKYFEVYDLLTLNSRSAPKCEELDFPLSTLASILPNVEHLSLPPAHQIISYNTLCMVLVSCQQLKYLQIGIDAQTFPPDKLRRNTFPFGVLERLSVGDGNDFEPFTIAHHLLRLFPYLKTVISPSERWSTVNKLVDFTGSLEVDKWNHPEMTPELLREFKARWSFMPNIEP</sequence>
<reference evidence="1 2" key="1">
    <citation type="journal article" date="2019" name="Nat. Ecol. Evol.">
        <title>Megaphylogeny resolves global patterns of mushroom evolution.</title>
        <authorList>
            <person name="Varga T."/>
            <person name="Krizsan K."/>
            <person name="Foldi C."/>
            <person name="Dima B."/>
            <person name="Sanchez-Garcia M."/>
            <person name="Sanchez-Ramirez S."/>
            <person name="Szollosi G.J."/>
            <person name="Szarkandi J.G."/>
            <person name="Papp V."/>
            <person name="Albert L."/>
            <person name="Andreopoulos W."/>
            <person name="Angelini C."/>
            <person name="Antonin V."/>
            <person name="Barry K.W."/>
            <person name="Bougher N.L."/>
            <person name="Buchanan P."/>
            <person name="Buyck B."/>
            <person name="Bense V."/>
            <person name="Catcheside P."/>
            <person name="Chovatia M."/>
            <person name="Cooper J."/>
            <person name="Damon W."/>
            <person name="Desjardin D."/>
            <person name="Finy P."/>
            <person name="Geml J."/>
            <person name="Haridas S."/>
            <person name="Hughes K."/>
            <person name="Justo A."/>
            <person name="Karasinski D."/>
            <person name="Kautmanova I."/>
            <person name="Kiss B."/>
            <person name="Kocsube S."/>
            <person name="Kotiranta H."/>
            <person name="LaButti K.M."/>
            <person name="Lechner B.E."/>
            <person name="Liimatainen K."/>
            <person name="Lipzen A."/>
            <person name="Lukacs Z."/>
            <person name="Mihaltcheva S."/>
            <person name="Morgado L.N."/>
            <person name="Niskanen T."/>
            <person name="Noordeloos M.E."/>
            <person name="Ohm R.A."/>
            <person name="Ortiz-Santana B."/>
            <person name="Ovrebo C."/>
            <person name="Racz N."/>
            <person name="Riley R."/>
            <person name="Savchenko A."/>
            <person name="Shiryaev A."/>
            <person name="Soop K."/>
            <person name="Spirin V."/>
            <person name="Szebenyi C."/>
            <person name="Tomsovsky M."/>
            <person name="Tulloss R.E."/>
            <person name="Uehling J."/>
            <person name="Grigoriev I.V."/>
            <person name="Vagvolgyi C."/>
            <person name="Papp T."/>
            <person name="Martin F.M."/>
            <person name="Miettinen O."/>
            <person name="Hibbett D.S."/>
            <person name="Nagy L.G."/>
        </authorList>
    </citation>
    <scope>NUCLEOTIDE SEQUENCE [LARGE SCALE GENOMIC DNA]</scope>
    <source>
        <strain evidence="1 2">NL-1719</strain>
    </source>
</reference>
<dbReference type="EMBL" id="ML208262">
    <property type="protein sequence ID" value="TFK75513.1"/>
    <property type="molecule type" value="Genomic_DNA"/>
</dbReference>
<gene>
    <name evidence="1" type="ORF">BDN72DRAFT_892039</name>
</gene>
<evidence type="ECO:0000313" key="2">
    <source>
        <dbReference type="Proteomes" id="UP000308600"/>
    </source>
</evidence>
<evidence type="ECO:0000313" key="1">
    <source>
        <dbReference type="EMBL" id="TFK75513.1"/>
    </source>
</evidence>
<name>A0ACD3BBT4_9AGAR</name>
<keyword evidence="2" id="KW-1185">Reference proteome</keyword>
<protein>
    <submittedName>
        <fullName evidence="1">Uncharacterized protein</fullName>
    </submittedName>
</protein>
<organism evidence="1 2">
    <name type="scientific">Pluteus cervinus</name>
    <dbReference type="NCBI Taxonomy" id="181527"/>
    <lineage>
        <taxon>Eukaryota</taxon>
        <taxon>Fungi</taxon>
        <taxon>Dikarya</taxon>
        <taxon>Basidiomycota</taxon>
        <taxon>Agaricomycotina</taxon>
        <taxon>Agaricomycetes</taxon>
        <taxon>Agaricomycetidae</taxon>
        <taxon>Agaricales</taxon>
        <taxon>Pluteineae</taxon>
        <taxon>Pluteaceae</taxon>
        <taxon>Pluteus</taxon>
    </lineage>
</organism>
<accession>A0ACD3BBT4</accession>
<proteinExistence type="predicted"/>